<dbReference type="InterPro" id="IPR029471">
    <property type="entry name" value="HNH_5"/>
</dbReference>
<comment type="caution">
    <text evidence="2">The sequence shown here is derived from an EMBL/GenBank/DDBJ whole genome shotgun (WGS) entry which is preliminary data.</text>
</comment>
<evidence type="ECO:0000313" key="2">
    <source>
        <dbReference type="EMBL" id="KAA8885090.1"/>
    </source>
</evidence>
<dbReference type="SMART" id="SM00507">
    <property type="entry name" value="HNHc"/>
    <property type="match status" value="1"/>
</dbReference>
<organism evidence="2 3">
    <name type="scientific">Nocardia colli</name>
    <dbReference type="NCBI Taxonomy" id="2545717"/>
    <lineage>
        <taxon>Bacteria</taxon>
        <taxon>Bacillati</taxon>
        <taxon>Actinomycetota</taxon>
        <taxon>Actinomycetes</taxon>
        <taxon>Mycobacteriales</taxon>
        <taxon>Nocardiaceae</taxon>
        <taxon>Nocardia</taxon>
    </lineage>
</organism>
<dbReference type="CDD" id="cd00085">
    <property type="entry name" value="HNHc"/>
    <property type="match status" value="1"/>
</dbReference>
<accession>A0A5N0E8L9</accession>
<dbReference type="Proteomes" id="UP000323876">
    <property type="component" value="Unassembled WGS sequence"/>
</dbReference>
<keyword evidence="3" id="KW-1185">Reference proteome</keyword>
<evidence type="ECO:0000259" key="1">
    <source>
        <dbReference type="SMART" id="SM00507"/>
    </source>
</evidence>
<dbReference type="RefSeq" id="WP_150405457.1">
    <property type="nucleotide sequence ID" value="NZ_VXLC01000016.1"/>
</dbReference>
<reference evidence="2 3" key="1">
    <citation type="submission" date="2019-09" db="EMBL/GenBank/DDBJ databases">
        <authorList>
            <person name="Wang X."/>
        </authorList>
    </citation>
    <scope>NUCLEOTIDE SEQUENCE [LARGE SCALE GENOMIC DNA]</scope>
    <source>
        <strain evidence="2 3">CICC 11023</strain>
    </source>
</reference>
<gene>
    <name evidence="2" type="ORF">F3087_30055</name>
</gene>
<protein>
    <submittedName>
        <fullName evidence="2">HNH endonuclease</fullName>
    </submittedName>
</protein>
<proteinExistence type="predicted"/>
<dbReference type="AlphaFoldDB" id="A0A5N0E8L9"/>
<dbReference type="OrthoDB" id="3823469at2"/>
<dbReference type="EMBL" id="VXLC01000016">
    <property type="protein sequence ID" value="KAA8885090.1"/>
    <property type="molecule type" value="Genomic_DNA"/>
</dbReference>
<dbReference type="Pfam" id="PF14279">
    <property type="entry name" value="HNH_5"/>
    <property type="match status" value="1"/>
</dbReference>
<dbReference type="Gene3D" id="1.10.30.50">
    <property type="match status" value="1"/>
</dbReference>
<keyword evidence="2" id="KW-0540">Nuclease</keyword>
<evidence type="ECO:0000313" key="3">
    <source>
        <dbReference type="Proteomes" id="UP000323876"/>
    </source>
</evidence>
<dbReference type="GO" id="GO:0004519">
    <property type="term" value="F:endonuclease activity"/>
    <property type="evidence" value="ECO:0007669"/>
    <property type="project" value="UniProtKB-KW"/>
</dbReference>
<keyword evidence="2" id="KW-0255">Endonuclease</keyword>
<keyword evidence="2" id="KW-0378">Hydrolase</keyword>
<dbReference type="InterPro" id="IPR003615">
    <property type="entry name" value="HNH_nuc"/>
</dbReference>
<feature type="domain" description="HNH nuclease" evidence="1">
    <location>
        <begin position="125"/>
        <end position="187"/>
    </location>
</feature>
<name>A0A5N0E8L9_9NOCA</name>
<sequence length="265" mass="30209">MITGNEYPAAAYAPSGELWWLLEHAPNTKKPFGAEPKIAAWLHFNKEIGDRFTLRELRKAVSTDNLANNQEHFNRRMRQLRKLGWQLVSSQEDGRLRTDEYRVAQKGWHPAVGPRPKISGQIGGALRRRVLLRDGHRCVICGIGSGELYPDPPESTAVMSIGHRIPQELGGSDDIDNLQVECKRCNEPVREEAGLPETLEEVYAQVKGLKRAEKMTLLEWLRNGRRSRSKLDDLYDRARRLNPSERARLADRLGVATEQQFKIEP</sequence>